<dbReference type="EMBL" id="JAUTAS010000001">
    <property type="protein sequence ID" value="MDQ1109138.1"/>
    <property type="molecule type" value="Genomic_DNA"/>
</dbReference>
<dbReference type="PRINTS" id="PR00411">
    <property type="entry name" value="PNDRDTASEI"/>
</dbReference>
<accession>A0AAP5AKG2</accession>
<dbReference type="InterPro" id="IPR050982">
    <property type="entry name" value="Auxin_biosynth/cation_transpt"/>
</dbReference>
<dbReference type="AlphaFoldDB" id="A0AAP5AKG2"/>
<dbReference type="PANTHER" id="PTHR43539:SF78">
    <property type="entry name" value="FLAVIN-CONTAINING MONOOXYGENASE"/>
    <property type="match status" value="1"/>
</dbReference>
<dbReference type="SUPFAM" id="SSF51905">
    <property type="entry name" value="FAD/NAD(P)-binding domain"/>
    <property type="match status" value="2"/>
</dbReference>
<dbReference type="Proteomes" id="UP001226084">
    <property type="component" value="Unassembled WGS sequence"/>
</dbReference>
<evidence type="ECO:0000313" key="3">
    <source>
        <dbReference type="Proteomes" id="UP001226084"/>
    </source>
</evidence>
<reference evidence="2" key="1">
    <citation type="submission" date="2023-07" db="EMBL/GenBank/DDBJ databases">
        <title>Functional and genomic diversity of the sorghum phyllosphere microbiome.</title>
        <authorList>
            <person name="Shade A."/>
        </authorList>
    </citation>
    <scope>NUCLEOTIDE SEQUENCE</scope>
    <source>
        <strain evidence="2">SORGH_AS_0457</strain>
    </source>
</reference>
<organism evidence="2 3">
    <name type="scientific">Stenotrophomonas rhizophila</name>
    <dbReference type="NCBI Taxonomy" id="216778"/>
    <lineage>
        <taxon>Bacteria</taxon>
        <taxon>Pseudomonadati</taxon>
        <taxon>Pseudomonadota</taxon>
        <taxon>Gammaproteobacteria</taxon>
        <taxon>Lysobacterales</taxon>
        <taxon>Lysobacteraceae</taxon>
        <taxon>Stenotrophomonas</taxon>
    </lineage>
</organism>
<gene>
    <name evidence="2" type="ORF">QE424_002297</name>
</gene>
<evidence type="ECO:0000256" key="1">
    <source>
        <dbReference type="ARBA" id="ARBA00023002"/>
    </source>
</evidence>
<protein>
    <submittedName>
        <fullName evidence="2">Flavoprotein involved in K+ transport</fullName>
    </submittedName>
</protein>
<name>A0AAP5AKG2_9GAMM</name>
<dbReference type="GO" id="GO:0050660">
    <property type="term" value="F:flavin adenine dinucleotide binding"/>
    <property type="evidence" value="ECO:0007669"/>
    <property type="project" value="TreeGrafter"/>
</dbReference>
<dbReference type="RefSeq" id="WP_307107182.1">
    <property type="nucleotide sequence ID" value="NZ_JAUTAS010000001.1"/>
</dbReference>
<comment type="caution">
    <text evidence="2">The sequence shown here is derived from an EMBL/GenBank/DDBJ whole genome shotgun (WGS) entry which is preliminary data.</text>
</comment>
<dbReference type="Pfam" id="PF13738">
    <property type="entry name" value="Pyr_redox_3"/>
    <property type="match status" value="1"/>
</dbReference>
<evidence type="ECO:0000313" key="2">
    <source>
        <dbReference type="EMBL" id="MDQ1109138.1"/>
    </source>
</evidence>
<dbReference type="InterPro" id="IPR036188">
    <property type="entry name" value="FAD/NAD-bd_sf"/>
</dbReference>
<dbReference type="PANTHER" id="PTHR43539">
    <property type="entry name" value="FLAVIN-BINDING MONOOXYGENASE-LIKE PROTEIN (AFU_ORTHOLOGUE AFUA_4G09220)"/>
    <property type="match status" value="1"/>
</dbReference>
<sequence length="475" mass="51939">MTIQLLEGDISRTANAHQKEICMHTNDRVKPISESERRSLKSHIDVAIIGAGQSGLSLSALLVEAGVRHLVLEAETIGSSWTRRWDSFRLNTPNFLTALPGYQYDGADPTGFATAPEVIDMLTDYAHRRRLPVVEGCVVHRAFAAGDGYRVITSAGTLEARCVVVASGEYRRPRWPRAFFSPASGLEVVHSGDYRRPQQLGPGAVLVIGGGQSGAQIAQDLRTAGREVYWSMADRFSHIRRVRGRDSMHWWDMQGLLHRHVSERPDVVAGVPGAMQKARTAEFPLVSGTGALGMGSSISLLSMHRDGIVLLGRLEHLEGHIAHFRDARPQIREAVAGTRAEYRHLNDMADAHYASIAETPTDDARYLPEEVYLDWEPDASPRCIRLDAAGIGSIVAATGFDAQWPWLEVPGVLDPNGYPLGDYGVSPQPGLFFIGMYNLQRPSSNFLCNGGRDAAELMPSILRHLAAASSHNAVA</sequence>
<keyword evidence="1" id="KW-0560">Oxidoreductase</keyword>
<dbReference type="Gene3D" id="3.50.50.60">
    <property type="entry name" value="FAD/NAD(P)-binding domain"/>
    <property type="match status" value="1"/>
</dbReference>
<proteinExistence type="predicted"/>
<dbReference type="GO" id="GO:0004497">
    <property type="term" value="F:monooxygenase activity"/>
    <property type="evidence" value="ECO:0007669"/>
    <property type="project" value="TreeGrafter"/>
</dbReference>